<organism evidence="2 3">
    <name type="scientific">Blepharisma stoltei</name>
    <dbReference type="NCBI Taxonomy" id="1481888"/>
    <lineage>
        <taxon>Eukaryota</taxon>
        <taxon>Sar</taxon>
        <taxon>Alveolata</taxon>
        <taxon>Ciliophora</taxon>
        <taxon>Postciliodesmatophora</taxon>
        <taxon>Heterotrichea</taxon>
        <taxon>Heterotrichida</taxon>
        <taxon>Blepharismidae</taxon>
        <taxon>Blepharisma</taxon>
    </lineage>
</organism>
<dbReference type="SMART" id="SM00028">
    <property type="entry name" value="TPR"/>
    <property type="match status" value="9"/>
</dbReference>
<dbReference type="Gene3D" id="1.25.40.10">
    <property type="entry name" value="Tetratricopeptide repeat domain"/>
    <property type="match status" value="4"/>
</dbReference>
<dbReference type="InterPro" id="IPR011990">
    <property type="entry name" value="TPR-like_helical_dom_sf"/>
</dbReference>
<evidence type="ECO:0008006" key="4">
    <source>
        <dbReference type="Google" id="ProtNLM"/>
    </source>
</evidence>
<protein>
    <recommendedName>
        <fullName evidence="4">Tetratricopeptide repeat protein</fullName>
    </recommendedName>
</protein>
<keyword evidence="1" id="KW-0802">TPR repeat</keyword>
<evidence type="ECO:0000256" key="1">
    <source>
        <dbReference type="PROSITE-ProRule" id="PRU00339"/>
    </source>
</evidence>
<reference evidence="2" key="1">
    <citation type="submission" date="2021-09" db="EMBL/GenBank/DDBJ databases">
        <authorList>
            <consortium name="AG Swart"/>
            <person name="Singh M."/>
            <person name="Singh A."/>
            <person name="Seah K."/>
            <person name="Emmerich C."/>
        </authorList>
    </citation>
    <scope>NUCLEOTIDE SEQUENCE</scope>
    <source>
        <strain evidence="2">ATCC30299</strain>
    </source>
</reference>
<gene>
    <name evidence="2" type="ORF">BSTOLATCC_MIC29713</name>
</gene>
<dbReference type="InterPro" id="IPR019734">
    <property type="entry name" value="TPR_rpt"/>
</dbReference>
<sequence length="456" mass="51753">MIQPYSFNTLTQTKILERREKAQTLAENGETEKSILEYNRIIFLSPDNADFYIERAHLYLKLSDLASAIANFRKSLKIRQDAAVEKILNQLCFVKGMSLIDEGRVPAAMDFLEHNIKKDEQYHYLCALGYLGSGEKMLSLKELEKAIEISPDSAVDALVLKGKILLSLDQKADGYDAFWKAFNINSSHPDVVEFVNIMKPLAQEWHDKAVNAIFKKEYKQGLYFIDKGLSIYKDSPKLLLLRAAIHRMQENFEEALDDLEKASRHMNFENISDQVRIQIALTYNDIGKSLYQAQKYVEAITPFNEAINFMSQDAGLFINRGDCYRMRGATETALADYHHAIELGASPEQVNPRLAALHNAIGNNLYGKGDAAGANIEYSRAIVYNPGVAAYYVSRSKTQVALNQARQGYEDLQKAIELDPNNEEALRLLSNYKISSIPHNLPHNIRKLMFKQNMPI</sequence>
<dbReference type="EMBL" id="CAJZBQ010000029">
    <property type="protein sequence ID" value="CAG9321804.1"/>
    <property type="molecule type" value="Genomic_DNA"/>
</dbReference>
<dbReference type="PANTHER" id="PTHR45153:SF1">
    <property type="entry name" value="TETRATRICOPEPTIDE REPEAT PROTEIN 16"/>
    <property type="match status" value="1"/>
</dbReference>
<comment type="caution">
    <text evidence="2">The sequence shown here is derived from an EMBL/GenBank/DDBJ whole genome shotgun (WGS) entry which is preliminary data.</text>
</comment>
<dbReference type="AlphaFoldDB" id="A0AAU9J792"/>
<keyword evidence="3" id="KW-1185">Reference proteome</keyword>
<feature type="repeat" description="TPR" evidence="1">
    <location>
        <begin position="389"/>
        <end position="422"/>
    </location>
</feature>
<dbReference type="PANTHER" id="PTHR45153">
    <property type="entry name" value="TETRATRICOPEPTIDE REPEAT PROTEIN 16"/>
    <property type="match status" value="1"/>
</dbReference>
<evidence type="ECO:0000313" key="2">
    <source>
        <dbReference type="EMBL" id="CAG9321804.1"/>
    </source>
</evidence>
<dbReference type="PROSITE" id="PS50005">
    <property type="entry name" value="TPR"/>
    <property type="match status" value="3"/>
</dbReference>
<accession>A0AAU9J792</accession>
<dbReference type="Proteomes" id="UP001162131">
    <property type="component" value="Unassembled WGS sequence"/>
</dbReference>
<feature type="repeat" description="TPR" evidence="1">
    <location>
        <begin position="280"/>
        <end position="313"/>
    </location>
</feature>
<feature type="repeat" description="TPR" evidence="1">
    <location>
        <begin position="49"/>
        <end position="82"/>
    </location>
</feature>
<name>A0AAU9J792_9CILI</name>
<dbReference type="SUPFAM" id="SSF48452">
    <property type="entry name" value="TPR-like"/>
    <property type="match status" value="3"/>
</dbReference>
<dbReference type="Pfam" id="PF13181">
    <property type="entry name" value="TPR_8"/>
    <property type="match status" value="2"/>
</dbReference>
<evidence type="ECO:0000313" key="3">
    <source>
        <dbReference type="Proteomes" id="UP001162131"/>
    </source>
</evidence>
<proteinExistence type="predicted"/>